<dbReference type="Gene3D" id="3.50.50.60">
    <property type="entry name" value="FAD/NAD(P)-binding domain"/>
    <property type="match status" value="1"/>
</dbReference>
<dbReference type="EMBL" id="QMHM01000006">
    <property type="protein sequence ID" value="RAV79878.1"/>
    <property type="molecule type" value="Genomic_DNA"/>
</dbReference>
<feature type="domain" description="FAD-dependent oxidoreductase 2 FAD-binding" evidence="5">
    <location>
        <begin position="7"/>
        <end position="482"/>
    </location>
</feature>
<keyword evidence="2" id="KW-0285">Flavoprotein</keyword>
<organism evidence="6 7">
    <name type="scientific">Aerococcus urinae</name>
    <dbReference type="NCBI Taxonomy" id="1376"/>
    <lineage>
        <taxon>Bacteria</taxon>
        <taxon>Bacillati</taxon>
        <taxon>Bacillota</taxon>
        <taxon>Bacilli</taxon>
        <taxon>Lactobacillales</taxon>
        <taxon>Aerococcaceae</taxon>
        <taxon>Aerococcus</taxon>
    </lineage>
</organism>
<reference evidence="6 7" key="1">
    <citation type="submission" date="2018-04" db="EMBL/GenBank/DDBJ databases">
        <title>Aerococcus urinae genomes.</title>
        <authorList>
            <person name="Hilt E."/>
            <person name="Gilbert N.M."/>
            <person name="Thomas-White K."/>
            <person name="Putonti C."/>
            <person name="Lewis A.L."/>
            <person name="Visck K.L."/>
            <person name="Wolfe A.J."/>
        </authorList>
    </citation>
    <scope>NUCLEOTIDE SEQUENCE [LARGE SCALE GENOMIC DNA]</scope>
    <source>
        <strain evidence="6 7">UMB7480</strain>
    </source>
</reference>
<dbReference type="InterPro" id="IPR036188">
    <property type="entry name" value="FAD/NAD-bd_sf"/>
</dbReference>
<dbReference type="Proteomes" id="UP000251923">
    <property type="component" value="Unassembled WGS sequence"/>
</dbReference>
<dbReference type="SUPFAM" id="SSF51905">
    <property type="entry name" value="FAD/NAD(P)-binding domain"/>
    <property type="match status" value="1"/>
</dbReference>
<keyword evidence="4" id="KW-0560">Oxidoreductase</keyword>
<name>A0A178HFL8_9LACT</name>
<comment type="caution">
    <text evidence="6">The sequence shown here is derived from an EMBL/GenBank/DDBJ whole genome shotgun (WGS) entry which is preliminary data.</text>
</comment>
<dbReference type="InterPro" id="IPR003953">
    <property type="entry name" value="FAD-dep_OxRdtase_2_FAD-bd"/>
</dbReference>
<dbReference type="PRINTS" id="PR00411">
    <property type="entry name" value="PNDRDTASEI"/>
</dbReference>
<sequence>MTTKTYDAVVIGLGGAGLSAAVELVEAGKSVLVLEKGEDWGGASKWAAEGIFAVESKHQRNAGFYSTKDQAFKHLMEWSHWRNNGRLVRNFVNQSADTIEWLEDHGMKTVLTGNIQDYHWEDPGTYHMFVDKYDSFDRLVEYLKEKGGQVETKAAAKKLIMNNDQLAGVVYEQDGQDIEVATKTVFVADGGFIGNEEMVEKYVDQDVSDWFIAGEWKATGDGIRMVHEVGGQVRAIANFQNHNACVYPTFEAAGGEKGNYSINQIYSLPLLWVNRRGERFTDEKAVYDSVLWGNVTMKQNGKYFSIVDQATLDQLKSEKVPMINAYTRYGAVRNFIDNLDADQLDNPAQVSAQRSCEAVTGPLENLDADWQKAMDDGYVLKGDSLEDLAEKMGVPVENFKDNVQAYNQAVEDGYDPIFNKDARLLQFKVEEGPFYAIKVRSAVLGTIGGIEVDEYCRAIGENEQVIDGVYVVGANASGMYDNSYSDIEGVTCAFAWGSGRMAAHQALDYLK</sequence>
<evidence type="ECO:0000256" key="3">
    <source>
        <dbReference type="ARBA" id="ARBA00022827"/>
    </source>
</evidence>
<dbReference type="AlphaFoldDB" id="A0A178HFL8"/>
<proteinExistence type="predicted"/>
<dbReference type="GO" id="GO:0008202">
    <property type="term" value="P:steroid metabolic process"/>
    <property type="evidence" value="ECO:0007669"/>
    <property type="project" value="UniProtKB-ARBA"/>
</dbReference>
<dbReference type="PANTHER" id="PTHR43400">
    <property type="entry name" value="FUMARATE REDUCTASE"/>
    <property type="match status" value="1"/>
</dbReference>
<dbReference type="SUPFAM" id="SSF56425">
    <property type="entry name" value="Succinate dehydrogenase/fumarate reductase flavoprotein, catalytic domain"/>
    <property type="match status" value="1"/>
</dbReference>
<gene>
    <name evidence="6" type="ORF">DBT54_04150</name>
</gene>
<evidence type="ECO:0000313" key="6">
    <source>
        <dbReference type="EMBL" id="RAV79878.1"/>
    </source>
</evidence>
<dbReference type="GeneID" id="86971524"/>
<evidence type="ECO:0000256" key="4">
    <source>
        <dbReference type="ARBA" id="ARBA00023002"/>
    </source>
</evidence>
<dbReference type="PANTHER" id="PTHR43400:SF10">
    <property type="entry name" value="3-OXOSTEROID 1-DEHYDROGENASE"/>
    <property type="match status" value="1"/>
</dbReference>
<accession>A0A178HFL8</accession>
<evidence type="ECO:0000313" key="7">
    <source>
        <dbReference type="Proteomes" id="UP000251923"/>
    </source>
</evidence>
<dbReference type="InterPro" id="IPR027477">
    <property type="entry name" value="Succ_DH/fumarate_Rdtase_cat_sf"/>
</dbReference>
<keyword evidence="3" id="KW-0274">FAD</keyword>
<dbReference type="Pfam" id="PF00890">
    <property type="entry name" value="FAD_binding_2"/>
    <property type="match status" value="1"/>
</dbReference>
<comment type="cofactor">
    <cofactor evidence="1">
        <name>FAD</name>
        <dbReference type="ChEBI" id="CHEBI:57692"/>
    </cofactor>
</comment>
<protein>
    <submittedName>
        <fullName evidence="6">FAD-dependent oxidoreductase</fullName>
    </submittedName>
</protein>
<evidence type="ECO:0000256" key="2">
    <source>
        <dbReference type="ARBA" id="ARBA00022630"/>
    </source>
</evidence>
<dbReference type="Gene3D" id="3.90.700.10">
    <property type="entry name" value="Succinate dehydrogenase/fumarate reductase flavoprotein, catalytic domain"/>
    <property type="match status" value="1"/>
</dbReference>
<dbReference type="RefSeq" id="WP_064293235.1">
    <property type="nucleotide sequence ID" value="NZ_JASODG010000006.1"/>
</dbReference>
<evidence type="ECO:0000259" key="5">
    <source>
        <dbReference type="Pfam" id="PF00890"/>
    </source>
</evidence>
<evidence type="ECO:0000256" key="1">
    <source>
        <dbReference type="ARBA" id="ARBA00001974"/>
    </source>
</evidence>
<dbReference type="GO" id="GO:0033765">
    <property type="term" value="F:steroid dehydrogenase activity, acting on the CH-CH group of donors"/>
    <property type="evidence" value="ECO:0007669"/>
    <property type="project" value="UniProtKB-ARBA"/>
</dbReference>
<dbReference type="InterPro" id="IPR050315">
    <property type="entry name" value="FAD-oxidoreductase_2"/>
</dbReference>